<dbReference type="AlphaFoldDB" id="A0A369ADY7"/>
<gene>
    <name evidence="1" type="ORF">DES35_101932</name>
</gene>
<name>A0A369ADY7_9FLAO</name>
<organism evidence="1 2">
    <name type="scientific">Schleiferia thermophila</name>
    <dbReference type="NCBI Taxonomy" id="884107"/>
    <lineage>
        <taxon>Bacteria</taxon>
        <taxon>Pseudomonadati</taxon>
        <taxon>Bacteroidota</taxon>
        <taxon>Flavobacteriia</taxon>
        <taxon>Flavobacteriales</taxon>
        <taxon>Schleiferiaceae</taxon>
        <taxon>Schleiferia</taxon>
    </lineage>
</organism>
<keyword evidence="2" id="KW-1185">Reference proteome</keyword>
<reference evidence="1 2" key="1">
    <citation type="submission" date="2018-07" db="EMBL/GenBank/DDBJ databases">
        <title>Genomic Encyclopedia of Type Strains, Phase IV (KMG-IV): sequencing the most valuable type-strain genomes for metagenomic binning, comparative biology and taxonomic classification.</title>
        <authorList>
            <person name="Goeker M."/>
        </authorList>
    </citation>
    <scope>NUCLEOTIDE SEQUENCE [LARGE SCALE GENOMIC DNA]</scope>
    <source>
        <strain evidence="1 2">DSM 21410</strain>
    </source>
</reference>
<comment type="caution">
    <text evidence="1">The sequence shown here is derived from an EMBL/GenBank/DDBJ whole genome shotgun (WGS) entry which is preliminary data.</text>
</comment>
<protein>
    <submittedName>
        <fullName evidence="1">Uncharacterized protein</fullName>
    </submittedName>
</protein>
<dbReference type="Proteomes" id="UP000253517">
    <property type="component" value="Unassembled WGS sequence"/>
</dbReference>
<accession>A0A369ADY7</accession>
<evidence type="ECO:0000313" key="1">
    <source>
        <dbReference type="EMBL" id="RCX05644.1"/>
    </source>
</evidence>
<dbReference type="EMBL" id="QPJS01000001">
    <property type="protein sequence ID" value="RCX05644.1"/>
    <property type="molecule type" value="Genomic_DNA"/>
</dbReference>
<evidence type="ECO:0000313" key="2">
    <source>
        <dbReference type="Proteomes" id="UP000253517"/>
    </source>
</evidence>
<sequence>MQRLHGMEFVFIVPFSVVNSQSNLSIIMPMLWYVLNELVYNLKRYYFYPNFKIIT</sequence>
<proteinExistence type="predicted"/>